<accession>A0A151QT54</accession>
<evidence type="ECO:0000313" key="2">
    <source>
        <dbReference type="Proteomes" id="UP000075243"/>
    </source>
</evidence>
<dbReference type="EMBL" id="KQ484893">
    <property type="protein sequence ID" value="KYP33416.1"/>
    <property type="molecule type" value="Genomic_DNA"/>
</dbReference>
<dbReference type="PANTHER" id="PTHR11439:SF498">
    <property type="entry name" value="DNAK FAMILY PROTEIN"/>
    <property type="match status" value="1"/>
</dbReference>
<dbReference type="Proteomes" id="UP000075243">
    <property type="component" value="Unassembled WGS sequence"/>
</dbReference>
<dbReference type="CDD" id="cd09272">
    <property type="entry name" value="RNase_HI_RT_Ty1"/>
    <property type="match status" value="1"/>
</dbReference>
<protein>
    <submittedName>
        <fullName evidence="1">Copia protein</fullName>
    </submittedName>
</protein>
<name>A0A151QT54_CAJCA</name>
<dbReference type="Gramene" id="C.cajan_42468.t">
    <property type="protein sequence ID" value="C.cajan_42468.t.cds1"/>
    <property type="gene ID" value="C.cajan_42468"/>
</dbReference>
<dbReference type="AlphaFoldDB" id="A0A151QT54"/>
<reference evidence="1" key="1">
    <citation type="journal article" date="2012" name="Nat. Biotechnol.">
        <title>Draft genome sequence of pigeonpea (Cajanus cajan), an orphan legume crop of resource-poor farmers.</title>
        <authorList>
            <person name="Varshney R.K."/>
            <person name="Chen W."/>
            <person name="Li Y."/>
            <person name="Bharti A.K."/>
            <person name="Saxena R.K."/>
            <person name="Schlueter J.A."/>
            <person name="Donoghue M.T."/>
            <person name="Azam S."/>
            <person name="Fan G."/>
            <person name="Whaley A.M."/>
            <person name="Farmer A.D."/>
            <person name="Sheridan J."/>
            <person name="Iwata A."/>
            <person name="Tuteja R."/>
            <person name="Penmetsa R.V."/>
            <person name="Wu W."/>
            <person name="Upadhyaya H.D."/>
            <person name="Yang S.P."/>
            <person name="Shah T."/>
            <person name="Saxena K.B."/>
            <person name="Michael T."/>
            <person name="McCombie W.R."/>
            <person name="Yang B."/>
            <person name="Zhang G."/>
            <person name="Yang H."/>
            <person name="Wang J."/>
            <person name="Spillane C."/>
            <person name="Cook D.R."/>
            <person name="May G.D."/>
            <person name="Xu X."/>
            <person name="Jackson S.A."/>
        </authorList>
    </citation>
    <scope>NUCLEOTIDE SEQUENCE [LARGE SCALE GENOMIC DNA]</scope>
</reference>
<keyword evidence="2" id="KW-1185">Reference proteome</keyword>
<dbReference type="OMA" id="KRTKHVE"/>
<organism evidence="1 2">
    <name type="scientific">Cajanus cajan</name>
    <name type="common">Pigeon pea</name>
    <name type="synonym">Cajanus indicus</name>
    <dbReference type="NCBI Taxonomy" id="3821"/>
    <lineage>
        <taxon>Eukaryota</taxon>
        <taxon>Viridiplantae</taxon>
        <taxon>Streptophyta</taxon>
        <taxon>Embryophyta</taxon>
        <taxon>Tracheophyta</taxon>
        <taxon>Spermatophyta</taxon>
        <taxon>Magnoliopsida</taxon>
        <taxon>eudicotyledons</taxon>
        <taxon>Gunneridae</taxon>
        <taxon>Pentapetalae</taxon>
        <taxon>rosids</taxon>
        <taxon>fabids</taxon>
        <taxon>Fabales</taxon>
        <taxon>Fabaceae</taxon>
        <taxon>Papilionoideae</taxon>
        <taxon>50 kb inversion clade</taxon>
        <taxon>NPAAA clade</taxon>
        <taxon>indigoferoid/millettioid clade</taxon>
        <taxon>Phaseoleae</taxon>
        <taxon>Cajanus</taxon>
    </lineage>
</organism>
<sequence length="122" mass="13925">MTSVTCEIQWLTFLLQDLQIPFKAPALLYCDNQSAIHIATNPVFHERTKHIELDCHIVREKAQHELLRLLPIPSSCQLADIYSKALGPRQFRSLVSKLRILNIYSPACRGILEKKEDTLEGA</sequence>
<dbReference type="PANTHER" id="PTHR11439">
    <property type="entry name" value="GAG-POL-RELATED RETROTRANSPOSON"/>
    <property type="match status" value="1"/>
</dbReference>
<proteinExistence type="predicted"/>
<gene>
    <name evidence="1" type="ORF">KK1_045733</name>
</gene>
<evidence type="ECO:0000313" key="1">
    <source>
        <dbReference type="EMBL" id="KYP33416.1"/>
    </source>
</evidence>